<protein>
    <submittedName>
        <fullName evidence="1">DUF4411 family protein</fullName>
    </submittedName>
</protein>
<dbReference type="Proteomes" id="UP000577408">
    <property type="component" value="Unassembled WGS sequence"/>
</dbReference>
<dbReference type="InterPro" id="IPR029060">
    <property type="entry name" value="PIN-like_dom_sf"/>
</dbReference>
<reference evidence="1 2" key="1">
    <citation type="submission" date="2020-05" db="EMBL/GenBank/DDBJ databases">
        <title>Descriptions of Corynebacterium xxxx sp. nov., Corynebacterium yyyy sp. nov. and Corynebacterium zzzz sp. nov.</title>
        <authorList>
            <person name="Zhang G."/>
        </authorList>
    </citation>
    <scope>NUCLEOTIDE SEQUENCE [LARGE SCALE GENOMIC DNA]</scope>
    <source>
        <strain evidence="2">zg-913</strain>
    </source>
</reference>
<evidence type="ECO:0000313" key="2">
    <source>
        <dbReference type="Proteomes" id="UP000577408"/>
    </source>
</evidence>
<accession>A0A7V8USK1</accession>
<dbReference type="InterPro" id="IPR016541">
    <property type="entry name" value="UCP008505"/>
</dbReference>
<dbReference type="EMBL" id="JABFED010000001">
    <property type="protein sequence ID" value="MBA1836564.1"/>
    <property type="molecule type" value="Genomic_DNA"/>
</dbReference>
<organism evidence="1 2">
    <name type="scientific">Corynebacterium wankanglinii</name>
    <dbReference type="NCBI Taxonomy" id="2735136"/>
    <lineage>
        <taxon>Bacteria</taxon>
        <taxon>Bacillati</taxon>
        <taxon>Actinomycetota</taxon>
        <taxon>Actinomycetes</taxon>
        <taxon>Mycobacteriales</taxon>
        <taxon>Corynebacteriaceae</taxon>
        <taxon>Corynebacterium</taxon>
    </lineage>
</organism>
<keyword evidence="2" id="KW-1185">Reference proteome</keyword>
<dbReference type="Gene3D" id="3.40.50.1010">
    <property type="entry name" value="5'-nuclease"/>
    <property type="match status" value="1"/>
</dbReference>
<comment type="caution">
    <text evidence="1">The sequence shown here is derived from an EMBL/GenBank/DDBJ whole genome shotgun (WGS) entry which is preliminary data.</text>
</comment>
<dbReference type="SUPFAM" id="SSF88723">
    <property type="entry name" value="PIN domain-like"/>
    <property type="match status" value="1"/>
</dbReference>
<proteinExistence type="predicted"/>
<evidence type="ECO:0000313" key="1">
    <source>
        <dbReference type="EMBL" id="MBA1836564.1"/>
    </source>
</evidence>
<sequence>MYLVDTNFLGQMVSVYPQDVFPSLWTELETSLFSPEIYFHVEVHNEMKKWAHPALNWYLKFLQPSQVLSPDDDELLAYGAVSDWVVNKRKPVYTDAAIDGFLDTADHWIVASAHRHGATLVTNEVPAPDGKKKVKIPDAAAAFKVPCINTLEFIRELRVSV</sequence>
<dbReference type="AlphaFoldDB" id="A0A7V8USK1"/>
<dbReference type="RefSeq" id="WP_181191286.1">
    <property type="nucleotide sequence ID" value="NZ_JABFED010000001.1"/>
</dbReference>
<dbReference type="Pfam" id="PF14367">
    <property type="entry name" value="DUF4411"/>
    <property type="match status" value="1"/>
</dbReference>
<gene>
    <name evidence="1" type="ORF">HMA55_01320</name>
</gene>
<name>A0A7V8USK1_9CORY</name>